<keyword evidence="6" id="KW-1185">Reference proteome</keyword>
<feature type="signal peptide" evidence="3">
    <location>
        <begin position="1"/>
        <end position="25"/>
    </location>
</feature>
<dbReference type="STRING" id="35608.A0A2U1LCD4"/>
<dbReference type="CDD" id="cd00042">
    <property type="entry name" value="CY"/>
    <property type="match status" value="1"/>
</dbReference>
<evidence type="ECO:0000313" key="5">
    <source>
        <dbReference type="EMBL" id="PWA46626.1"/>
    </source>
</evidence>
<evidence type="ECO:0000256" key="2">
    <source>
        <dbReference type="ARBA" id="ARBA00022704"/>
    </source>
</evidence>
<keyword evidence="3" id="KW-0732">Signal</keyword>
<dbReference type="AlphaFoldDB" id="A0A2U1LCD4"/>
<dbReference type="InterPro" id="IPR000010">
    <property type="entry name" value="Cystatin_dom"/>
</dbReference>
<dbReference type="SUPFAM" id="SSF54403">
    <property type="entry name" value="Cystatin/monellin"/>
    <property type="match status" value="1"/>
</dbReference>
<organism evidence="5 6">
    <name type="scientific">Artemisia annua</name>
    <name type="common">Sweet wormwood</name>
    <dbReference type="NCBI Taxonomy" id="35608"/>
    <lineage>
        <taxon>Eukaryota</taxon>
        <taxon>Viridiplantae</taxon>
        <taxon>Streptophyta</taxon>
        <taxon>Embryophyta</taxon>
        <taxon>Tracheophyta</taxon>
        <taxon>Spermatophyta</taxon>
        <taxon>Magnoliopsida</taxon>
        <taxon>eudicotyledons</taxon>
        <taxon>Gunneridae</taxon>
        <taxon>Pentapetalae</taxon>
        <taxon>asterids</taxon>
        <taxon>campanulids</taxon>
        <taxon>Asterales</taxon>
        <taxon>Asteraceae</taxon>
        <taxon>Asteroideae</taxon>
        <taxon>Anthemideae</taxon>
        <taxon>Artemisiinae</taxon>
        <taxon>Artemisia</taxon>
    </lineage>
</organism>
<keyword evidence="1" id="KW-0646">Protease inhibitor</keyword>
<accession>A0A2U1LCD4</accession>
<dbReference type="GO" id="GO:0004869">
    <property type="term" value="F:cysteine-type endopeptidase inhibitor activity"/>
    <property type="evidence" value="ECO:0007669"/>
    <property type="project" value="UniProtKB-KW"/>
</dbReference>
<dbReference type="PANTHER" id="PTHR47364">
    <property type="entry name" value="CYSTEINE PROTEINASE INHIBITOR 5"/>
    <property type="match status" value="1"/>
</dbReference>
<dbReference type="EMBL" id="PKPP01010200">
    <property type="protein sequence ID" value="PWA46626.1"/>
    <property type="molecule type" value="Genomic_DNA"/>
</dbReference>
<keyword evidence="2" id="KW-0789">Thiol protease inhibitor</keyword>
<evidence type="ECO:0000256" key="1">
    <source>
        <dbReference type="ARBA" id="ARBA00022690"/>
    </source>
</evidence>
<feature type="domain" description="Cystatin" evidence="4">
    <location>
        <begin position="28"/>
        <end position="116"/>
    </location>
</feature>
<feature type="chain" id="PRO_5018581277" evidence="3">
    <location>
        <begin position="26"/>
        <end position="117"/>
    </location>
</feature>
<evidence type="ECO:0000313" key="6">
    <source>
        <dbReference type="Proteomes" id="UP000245207"/>
    </source>
</evidence>
<proteinExistence type="predicted"/>
<evidence type="ECO:0000256" key="3">
    <source>
        <dbReference type="SAM" id="SignalP"/>
    </source>
</evidence>
<protein>
    <submittedName>
        <fullName evidence="5">Cystatin</fullName>
    </submittedName>
</protein>
<dbReference type="Gene3D" id="3.10.450.10">
    <property type="match status" value="1"/>
</dbReference>
<dbReference type="Pfam" id="PF16845">
    <property type="entry name" value="SQAPI"/>
    <property type="match status" value="1"/>
</dbReference>
<dbReference type="SMART" id="SM00043">
    <property type="entry name" value="CY"/>
    <property type="match status" value="1"/>
</dbReference>
<dbReference type="InterPro" id="IPR046350">
    <property type="entry name" value="Cystatin_sf"/>
</dbReference>
<comment type="caution">
    <text evidence="5">The sequence shown here is derived from an EMBL/GenBank/DDBJ whole genome shotgun (WGS) entry which is preliminary data.</text>
</comment>
<dbReference type="PANTHER" id="PTHR47364:SF2">
    <property type="entry name" value="CYSTEINE PROTEINASE INHIBITOR 5"/>
    <property type="match status" value="1"/>
</dbReference>
<dbReference type="OrthoDB" id="1503869at2759"/>
<reference evidence="5 6" key="1">
    <citation type="journal article" date="2018" name="Mol. Plant">
        <title>The genome of Artemisia annua provides insight into the evolution of Asteraceae family and artemisinin biosynthesis.</title>
        <authorList>
            <person name="Shen Q."/>
            <person name="Zhang L."/>
            <person name="Liao Z."/>
            <person name="Wang S."/>
            <person name="Yan T."/>
            <person name="Shi P."/>
            <person name="Liu M."/>
            <person name="Fu X."/>
            <person name="Pan Q."/>
            <person name="Wang Y."/>
            <person name="Lv Z."/>
            <person name="Lu X."/>
            <person name="Zhang F."/>
            <person name="Jiang W."/>
            <person name="Ma Y."/>
            <person name="Chen M."/>
            <person name="Hao X."/>
            <person name="Li L."/>
            <person name="Tang Y."/>
            <person name="Lv G."/>
            <person name="Zhou Y."/>
            <person name="Sun X."/>
            <person name="Brodelius P.E."/>
            <person name="Rose J.K.C."/>
            <person name="Tang K."/>
        </authorList>
    </citation>
    <scope>NUCLEOTIDE SEQUENCE [LARGE SCALE GENOMIC DNA]</scope>
    <source>
        <strain evidence="6">cv. Huhao1</strain>
        <tissue evidence="5">Leaf</tissue>
    </source>
</reference>
<name>A0A2U1LCD4_ARTAN</name>
<dbReference type="Proteomes" id="UP000245207">
    <property type="component" value="Unassembled WGS sequence"/>
</dbReference>
<gene>
    <name evidence="5" type="ORF">CTI12_AA506790</name>
</gene>
<evidence type="ECO:0000259" key="4">
    <source>
        <dbReference type="SMART" id="SM00043"/>
    </source>
</evidence>
<sequence length="117" mass="12887">MNNLFAPIIIFSLSFLFCNSNIALGRKVLPGGWAPINSSDPLVIEIGKFAVAEHNKEAQGSLKYENIVKGESQVVEGTKYNLTIKAADGNVENNYQAVVCDKPWQKFRQLISFTGPI</sequence>